<dbReference type="AlphaFoldDB" id="A0A1M4ZIP7"/>
<dbReference type="STRING" id="1120975.SAMN02746064_02057"/>
<evidence type="ECO:0000313" key="1">
    <source>
        <dbReference type="EMBL" id="SHF17672.1"/>
    </source>
</evidence>
<dbReference type="EMBL" id="FQTU01000017">
    <property type="protein sequence ID" value="SHF17672.1"/>
    <property type="molecule type" value="Genomic_DNA"/>
</dbReference>
<dbReference type="OrthoDB" id="2192428at2"/>
<proteinExistence type="predicted"/>
<reference evidence="1 2" key="1">
    <citation type="submission" date="2016-11" db="EMBL/GenBank/DDBJ databases">
        <authorList>
            <person name="Jaros S."/>
            <person name="Januszkiewicz K."/>
            <person name="Wedrychowicz H."/>
        </authorList>
    </citation>
    <scope>NUCLEOTIDE SEQUENCE [LARGE SCALE GENOMIC DNA]</scope>
    <source>
        <strain evidence="1 2">DSM 14828</strain>
    </source>
</reference>
<gene>
    <name evidence="1" type="ORF">SAMN02746064_02057</name>
</gene>
<dbReference type="Proteomes" id="UP000184251">
    <property type="component" value="Unassembled WGS sequence"/>
</dbReference>
<evidence type="ECO:0000313" key="2">
    <source>
        <dbReference type="Proteomes" id="UP000184251"/>
    </source>
</evidence>
<keyword evidence="2" id="KW-1185">Reference proteome</keyword>
<organism evidence="1 2">
    <name type="scientific">Alkalibacter saccharofermentans DSM 14828</name>
    <dbReference type="NCBI Taxonomy" id="1120975"/>
    <lineage>
        <taxon>Bacteria</taxon>
        <taxon>Bacillati</taxon>
        <taxon>Bacillota</taxon>
        <taxon>Clostridia</taxon>
        <taxon>Eubacteriales</taxon>
        <taxon>Eubacteriaceae</taxon>
        <taxon>Alkalibacter</taxon>
    </lineage>
</organism>
<name>A0A1M4ZIP7_9FIRM</name>
<dbReference type="RefSeq" id="WP_073271717.1">
    <property type="nucleotide sequence ID" value="NZ_FQTU01000017.1"/>
</dbReference>
<accession>A0A1M4ZIP7</accession>
<protein>
    <submittedName>
        <fullName evidence="1">Uncharacterized protein</fullName>
    </submittedName>
</protein>
<sequence length="134" mass="15151">MKKQLTETEKELIYQIESLKAMDAFKTITGSTEEAEKEIGYLEAVIEQLYESADALLIEKGYTDDEAEELIESLKKINNGVPLGFIPNWISGGMNLDGVELFSEQTDDNKLELTFMFKESGNELSKFIITKVIE</sequence>